<dbReference type="AlphaFoldDB" id="A0A848KAW0"/>
<gene>
    <name evidence="1" type="ORF">FGL95_07230</name>
</gene>
<dbReference type="RefSeq" id="WP_169585552.1">
    <property type="nucleotide sequence ID" value="NZ_VCQU01000002.1"/>
</dbReference>
<dbReference type="GO" id="GO:0003677">
    <property type="term" value="F:DNA binding"/>
    <property type="evidence" value="ECO:0007669"/>
    <property type="project" value="UniProtKB-KW"/>
</dbReference>
<keyword evidence="2" id="KW-1185">Reference proteome</keyword>
<comment type="caution">
    <text evidence="1">The sequence shown here is derived from an EMBL/GenBank/DDBJ whole genome shotgun (WGS) entry which is preliminary data.</text>
</comment>
<keyword evidence="1" id="KW-0238">DNA-binding</keyword>
<accession>A0A848KAW0</accession>
<reference evidence="1 2" key="1">
    <citation type="submission" date="2019-05" db="EMBL/GenBank/DDBJ databases">
        <authorList>
            <person name="Lee S.D."/>
        </authorList>
    </citation>
    <scope>NUCLEOTIDE SEQUENCE [LARGE SCALE GENOMIC DNA]</scope>
    <source>
        <strain evidence="1 2">YC2-7</strain>
    </source>
</reference>
<proteinExistence type="predicted"/>
<reference evidence="1 2" key="2">
    <citation type="submission" date="2020-06" db="EMBL/GenBank/DDBJ databases">
        <title>Antribacter stalactiti gen. nov., sp. nov., a new member of the family Nacardiaceae isolated from a cave.</title>
        <authorList>
            <person name="Kim I.S."/>
        </authorList>
    </citation>
    <scope>NUCLEOTIDE SEQUENCE [LARGE SCALE GENOMIC DNA]</scope>
    <source>
        <strain evidence="1 2">YC2-7</strain>
    </source>
</reference>
<evidence type="ECO:0000313" key="1">
    <source>
        <dbReference type="EMBL" id="NMN94826.1"/>
    </source>
</evidence>
<sequence>MSNPNDLLSAVELEAETGTSESTWRYWASINFGPPSFKIGRRRVWRRSTVVAWIAEQERLASPVAVVGAVQPRSGTR</sequence>
<protein>
    <submittedName>
        <fullName evidence="1">DNA-binding protein</fullName>
    </submittedName>
</protein>
<dbReference type="InterPro" id="IPR009061">
    <property type="entry name" value="DNA-bd_dom_put_sf"/>
</dbReference>
<evidence type="ECO:0000313" key="2">
    <source>
        <dbReference type="Proteomes" id="UP000535543"/>
    </source>
</evidence>
<dbReference type="EMBL" id="VCQU01000002">
    <property type="protein sequence ID" value="NMN94826.1"/>
    <property type="molecule type" value="Genomic_DNA"/>
</dbReference>
<organism evidence="1 2">
    <name type="scientific">Antrihabitans stalactiti</name>
    <dbReference type="NCBI Taxonomy" id="2584121"/>
    <lineage>
        <taxon>Bacteria</taxon>
        <taxon>Bacillati</taxon>
        <taxon>Actinomycetota</taxon>
        <taxon>Actinomycetes</taxon>
        <taxon>Mycobacteriales</taxon>
        <taxon>Nocardiaceae</taxon>
        <taxon>Antrihabitans</taxon>
    </lineage>
</organism>
<dbReference type="SUPFAM" id="SSF46955">
    <property type="entry name" value="Putative DNA-binding domain"/>
    <property type="match status" value="1"/>
</dbReference>
<name>A0A848KAW0_9NOCA</name>
<dbReference type="Proteomes" id="UP000535543">
    <property type="component" value="Unassembled WGS sequence"/>
</dbReference>